<feature type="region of interest" description="Disordered" evidence="1">
    <location>
        <begin position="1"/>
        <end position="21"/>
    </location>
</feature>
<gene>
    <name evidence="2" type="ORF">EHV23_06790</name>
</gene>
<dbReference type="Proteomes" id="UP000270261">
    <property type="component" value="Unassembled WGS sequence"/>
</dbReference>
<proteinExistence type="predicted"/>
<dbReference type="Pfam" id="PF13489">
    <property type="entry name" value="Methyltransf_23"/>
    <property type="match status" value="1"/>
</dbReference>
<dbReference type="GO" id="GO:0008168">
    <property type="term" value="F:methyltransferase activity"/>
    <property type="evidence" value="ECO:0007669"/>
    <property type="project" value="UniProtKB-KW"/>
</dbReference>
<dbReference type="InterPro" id="IPR029063">
    <property type="entry name" value="SAM-dependent_MTases_sf"/>
</dbReference>
<evidence type="ECO:0000313" key="3">
    <source>
        <dbReference type="Proteomes" id="UP000270261"/>
    </source>
</evidence>
<keyword evidence="2" id="KW-0808">Transferase</keyword>
<dbReference type="SUPFAM" id="SSF53335">
    <property type="entry name" value="S-adenosyl-L-methionine-dependent methyltransferases"/>
    <property type="match status" value="1"/>
</dbReference>
<reference evidence="2 3" key="1">
    <citation type="submission" date="2018-11" db="EMBL/GenBank/DDBJ databases">
        <title>Genome sequencing of Lautropia sp. KCOM 2505 (= ChDC F240).</title>
        <authorList>
            <person name="Kook J.-K."/>
            <person name="Park S.-N."/>
            <person name="Lim Y.K."/>
        </authorList>
    </citation>
    <scope>NUCLEOTIDE SEQUENCE [LARGE SCALE GENOMIC DNA]</scope>
    <source>
        <strain evidence="2 3">KCOM 2505</strain>
    </source>
</reference>
<comment type="caution">
    <text evidence="2">The sequence shown here is derived from an EMBL/GenBank/DDBJ whole genome shotgun (WGS) entry which is preliminary data.</text>
</comment>
<dbReference type="Gene3D" id="3.40.50.150">
    <property type="entry name" value="Vaccinia Virus protein VP39"/>
    <property type="match status" value="1"/>
</dbReference>
<evidence type="ECO:0000256" key="1">
    <source>
        <dbReference type="SAM" id="MobiDB-lite"/>
    </source>
</evidence>
<organism evidence="2 3">
    <name type="scientific">Lautropia dentalis</name>
    <dbReference type="NCBI Taxonomy" id="2490857"/>
    <lineage>
        <taxon>Bacteria</taxon>
        <taxon>Pseudomonadati</taxon>
        <taxon>Pseudomonadota</taxon>
        <taxon>Betaproteobacteria</taxon>
        <taxon>Burkholderiales</taxon>
        <taxon>Burkholderiaceae</taxon>
        <taxon>Lautropia</taxon>
    </lineage>
</organism>
<protein>
    <submittedName>
        <fullName evidence="2">Methyltransferase domain-containing protein</fullName>
    </submittedName>
</protein>
<dbReference type="AlphaFoldDB" id="A0A426FT62"/>
<keyword evidence="2" id="KW-0489">Methyltransferase</keyword>
<accession>A0A426FT62</accession>
<keyword evidence="3" id="KW-1185">Reference proteome</keyword>
<name>A0A426FT62_9BURK</name>
<dbReference type="GO" id="GO:0032259">
    <property type="term" value="P:methylation"/>
    <property type="evidence" value="ECO:0007669"/>
    <property type="project" value="UniProtKB-KW"/>
</dbReference>
<evidence type="ECO:0000313" key="2">
    <source>
        <dbReference type="EMBL" id="RRN45834.1"/>
    </source>
</evidence>
<dbReference type="EMBL" id="RRUE01000001">
    <property type="protein sequence ID" value="RRN45834.1"/>
    <property type="molecule type" value="Genomic_DNA"/>
</dbReference>
<sequence>MAASPQHMAARMETPSLIPSAADRDMERYQTSYLAASFEPTQAELRKRVVLTTLRTWQARRILEVGCGMAPIFTVYPGFEQMTIVEPGARFATHARELAGDDGRIQVIEALLEHAATQAPLSDMRFDAILVSGLLHEIPAPLTLLRALRPLCTPTTRLHVNVPNARSLHRLLALEMGLIDDLYALSERQRTLQQHTTFDLQSLADLCHAAGYDIVGQGSYFIKPFTHRQMQTLMDVGVMDDRMLDGLMGLEKHLPGLGSEIYLNLKPADRPGFG</sequence>
<dbReference type="CDD" id="cd02440">
    <property type="entry name" value="AdoMet_MTases"/>
    <property type="match status" value="1"/>
</dbReference>